<accession>A0ACB7ZB44</accession>
<proteinExistence type="predicted"/>
<dbReference type="EMBL" id="CM037162">
    <property type="protein sequence ID" value="KAH7863045.1"/>
    <property type="molecule type" value="Genomic_DNA"/>
</dbReference>
<comment type="caution">
    <text evidence="1">The sequence shown here is derived from an EMBL/GenBank/DDBJ whole genome shotgun (WGS) entry which is preliminary data.</text>
</comment>
<evidence type="ECO:0000313" key="2">
    <source>
        <dbReference type="Proteomes" id="UP000828048"/>
    </source>
</evidence>
<dbReference type="Proteomes" id="UP000828048">
    <property type="component" value="Chromosome 12"/>
</dbReference>
<organism evidence="1 2">
    <name type="scientific">Vaccinium darrowii</name>
    <dbReference type="NCBI Taxonomy" id="229202"/>
    <lineage>
        <taxon>Eukaryota</taxon>
        <taxon>Viridiplantae</taxon>
        <taxon>Streptophyta</taxon>
        <taxon>Embryophyta</taxon>
        <taxon>Tracheophyta</taxon>
        <taxon>Spermatophyta</taxon>
        <taxon>Magnoliopsida</taxon>
        <taxon>eudicotyledons</taxon>
        <taxon>Gunneridae</taxon>
        <taxon>Pentapetalae</taxon>
        <taxon>asterids</taxon>
        <taxon>Ericales</taxon>
        <taxon>Ericaceae</taxon>
        <taxon>Vaccinioideae</taxon>
        <taxon>Vaccinieae</taxon>
        <taxon>Vaccinium</taxon>
    </lineage>
</organism>
<protein>
    <submittedName>
        <fullName evidence="1">Uncharacterized protein</fullName>
    </submittedName>
</protein>
<evidence type="ECO:0000313" key="1">
    <source>
        <dbReference type="EMBL" id="KAH7863045.1"/>
    </source>
</evidence>
<name>A0ACB7ZB44_9ERIC</name>
<keyword evidence="2" id="KW-1185">Reference proteome</keyword>
<gene>
    <name evidence="1" type="ORF">Vadar_012600</name>
</gene>
<sequence>MAKDGRQQQKGEEAKQKKRSVQDDDHLSNCRLTRSAFKRQQLQQAEGKGEKHAKKKGKKRQPWWKKLPTIPMSSLRDFTPAELQRYNTMVQQSDGFDVGDVPVEIFMDIIVPLNFENYDRGTRKIYENMSKKAIQEYNAQHGTTYEFVKLIRLNRKAVAGHLFYLTFEAKEGTTDAAPQNFQALVFCSIYKTTEVQFCRVEEQFLMKTLGSSEINIVHREGDRGADLLAKSTPNPEDSIALCSVLDFF</sequence>
<reference evidence="1 2" key="1">
    <citation type="journal article" date="2021" name="Hortic Res">
        <title>High-quality reference genome and annotation aids understanding of berry development for evergreen blueberry (Vaccinium darrowii).</title>
        <authorList>
            <person name="Yu J."/>
            <person name="Hulse-Kemp A.M."/>
            <person name="Babiker E."/>
            <person name="Staton M."/>
        </authorList>
    </citation>
    <scope>NUCLEOTIDE SEQUENCE [LARGE SCALE GENOMIC DNA]</scope>
    <source>
        <strain evidence="2">cv. NJ 8807/NJ 8810</strain>
        <tissue evidence="1">Young leaf</tissue>
    </source>
</reference>